<dbReference type="AlphaFoldDB" id="A0A087FZQ2"/>
<dbReference type="Proteomes" id="UP000029120">
    <property type="component" value="Unassembled WGS sequence"/>
</dbReference>
<dbReference type="EMBL" id="KL982452">
    <property type="protein sequence ID" value="KFK23104.1"/>
    <property type="molecule type" value="Genomic_DNA"/>
</dbReference>
<dbReference type="OMA" id="PRRMCNC"/>
<reference evidence="8" key="1">
    <citation type="journal article" date="2015" name="Nat. Plants">
        <title>Genome expansion of Arabis alpina linked with retrotransposition and reduced symmetric DNA methylation.</title>
        <authorList>
            <person name="Willing E.M."/>
            <person name="Rawat V."/>
            <person name="Mandakova T."/>
            <person name="Maumus F."/>
            <person name="James G.V."/>
            <person name="Nordstroem K.J."/>
            <person name="Becker C."/>
            <person name="Warthmann N."/>
            <person name="Chica C."/>
            <person name="Szarzynska B."/>
            <person name="Zytnicki M."/>
            <person name="Albani M.C."/>
            <person name="Kiefer C."/>
            <person name="Bergonzi S."/>
            <person name="Castaings L."/>
            <person name="Mateos J.L."/>
            <person name="Berns M.C."/>
            <person name="Bujdoso N."/>
            <person name="Piofczyk T."/>
            <person name="de Lorenzo L."/>
            <person name="Barrero-Sicilia C."/>
            <person name="Mateos I."/>
            <person name="Piednoel M."/>
            <person name="Hagmann J."/>
            <person name="Chen-Min-Tao R."/>
            <person name="Iglesias-Fernandez R."/>
            <person name="Schuster S.C."/>
            <person name="Alonso-Blanco C."/>
            <person name="Roudier F."/>
            <person name="Carbonero P."/>
            <person name="Paz-Ares J."/>
            <person name="Davis S.J."/>
            <person name="Pecinka A."/>
            <person name="Quesneville H."/>
            <person name="Colot V."/>
            <person name="Lysak M.A."/>
            <person name="Weigel D."/>
            <person name="Coupland G."/>
            <person name="Schneeberger K."/>
        </authorList>
    </citation>
    <scope>NUCLEOTIDE SEQUENCE [LARGE SCALE GENOMIC DNA]</scope>
    <source>
        <strain evidence="8">cv. Pajares</strain>
    </source>
</reference>
<sequence>MKYGVFLVVSCVVGFLILSHVKEVEGQKDLGCNATNRFPGQCGNNGNILCEADVRAMMLKIPGVPKNIKVACQSCTQMPRNPRFQAPRRMCNCMTDCKK</sequence>
<dbReference type="InterPro" id="IPR010682">
    <property type="entry name" value="SCRL"/>
</dbReference>
<dbReference type="OrthoDB" id="1021142at2759"/>
<evidence type="ECO:0000256" key="2">
    <source>
        <dbReference type="ARBA" id="ARBA00006722"/>
    </source>
</evidence>
<accession>A0A087FZQ2</accession>
<protein>
    <submittedName>
        <fullName evidence="7">Uncharacterized protein</fullName>
    </submittedName>
</protein>
<proteinExistence type="inferred from homology"/>
<evidence type="ECO:0000256" key="5">
    <source>
        <dbReference type="ARBA" id="ARBA00023157"/>
    </source>
</evidence>
<gene>
    <name evidence="7" type="ORF">AALP_AAs49362U000500</name>
</gene>
<comment type="subcellular location">
    <subcellularLocation>
        <location evidence="1">Secreted</location>
    </subcellularLocation>
</comment>
<evidence type="ECO:0000256" key="3">
    <source>
        <dbReference type="ARBA" id="ARBA00022525"/>
    </source>
</evidence>
<comment type="similarity">
    <text evidence="2">Belongs to the DEFL family.</text>
</comment>
<organism evidence="7 8">
    <name type="scientific">Arabis alpina</name>
    <name type="common">Alpine rock-cress</name>
    <dbReference type="NCBI Taxonomy" id="50452"/>
    <lineage>
        <taxon>Eukaryota</taxon>
        <taxon>Viridiplantae</taxon>
        <taxon>Streptophyta</taxon>
        <taxon>Embryophyta</taxon>
        <taxon>Tracheophyta</taxon>
        <taxon>Spermatophyta</taxon>
        <taxon>Magnoliopsida</taxon>
        <taxon>eudicotyledons</taxon>
        <taxon>Gunneridae</taxon>
        <taxon>Pentapetalae</taxon>
        <taxon>rosids</taxon>
        <taxon>malvids</taxon>
        <taxon>Brassicales</taxon>
        <taxon>Brassicaceae</taxon>
        <taxon>Arabideae</taxon>
        <taxon>Arabis</taxon>
    </lineage>
</organism>
<feature type="signal peptide" evidence="6">
    <location>
        <begin position="1"/>
        <end position="26"/>
    </location>
</feature>
<dbReference type="GO" id="GO:0007165">
    <property type="term" value="P:signal transduction"/>
    <property type="evidence" value="ECO:0007669"/>
    <property type="project" value="InterPro"/>
</dbReference>
<dbReference type="Pfam" id="PF06876">
    <property type="entry name" value="SCRL"/>
    <property type="match status" value="1"/>
</dbReference>
<evidence type="ECO:0000256" key="4">
    <source>
        <dbReference type="ARBA" id="ARBA00022729"/>
    </source>
</evidence>
<evidence type="ECO:0000313" key="7">
    <source>
        <dbReference type="EMBL" id="KFK23104.1"/>
    </source>
</evidence>
<feature type="chain" id="PRO_5001821562" evidence="6">
    <location>
        <begin position="27"/>
        <end position="99"/>
    </location>
</feature>
<evidence type="ECO:0000256" key="6">
    <source>
        <dbReference type="SAM" id="SignalP"/>
    </source>
</evidence>
<evidence type="ECO:0000256" key="1">
    <source>
        <dbReference type="ARBA" id="ARBA00004613"/>
    </source>
</evidence>
<evidence type="ECO:0000313" key="8">
    <source>
        <dbReference type="Proteomes" id="UP000029120"/>
    </source>
</evidence>
<name>A0A087FZQ2_ARAAL</name>
<keyword evidence="4 6" id="KW-0732">Signal</keyword>
<dbReference type="Gramene" id="KFK23104">
    <property type="protein sequence ID" value="KFK23104"/>
    <property type="gene ID" value="AALP_AAs49362U000500"/>
</dbReference>
<keyword evidence="8" id="KW-1185">Reference proteome</keyword>
<keyword evidence="3" id="KW-0964">Secreted</keyword>
<dbReference type="GO" id="GO:0005576">
    <property type="term" value="C:extracellular region"/>
    <property type="evidence" value="ECO:0007669"/>
    <property type="project" value="UniProtKB-SubCell"/>
</dbReference>
<keyword evidence="5" id="KW-1015">Disulfide bond</keyword>